<keyword evidence="1" id="KW-0805">Transcription regulation</keyword>
<evidence type="ECO:0000256" key="1">
    <source>
        <dbReference type="ARBA" id="ARBA00023015"/>
    </source>
</evidence>
<evidence type="ECO:0000259" key="5">
    <source>
        <dbReference type="PROSITE" id="PS51063"/>
    </source>
</evidence>
<dbReference type="Proteomes" id="UP001596548">
    <property type="component" value="Unassembled WGS sequence"/>
</dbReference>
<dbReference type="Gene3D" id="1.10.10.10">
    <property type="entry name" value="Winged helix-like DNA-binding domain superfamily/Winged helix DNA-binding domain"/>
    <property type="match status" value="1"/>
</dbReference>
<dbReference type="PANTHER" id="PTHR24567">
    <property type="entry name" value="CRP FAMILY TRANSCRIPTIONAL REGULATORY PROTEIN"/>
    <property type="match status" value="1"/>
</dbReference>
<dbReference type="InterPro" id="IPR000595">
    <property type="entry name" value="cNMP-bd_dom"/>
</dbReference>
<dbReference type="CDD" id="cd00038">
    <property type="entry name" value="CAP_ED"/>
    <property type="match status" value="1"/>
</dbReference>
<dbReference type="EMBL" id="JBHTBJ010000021">
    <property type="protein sequence ID" value="MFC7277269.1"/>
    <property type="molecule type" value="Genomic_DNA"/>
</dbReference>
<gene>
    <name evidence="6" type="ORF">ACFQS1_25030</name>
</gene>
<evidence type="ECO:0000313" key="7">
    <source>
        <dbReference type="Proteomes" id="UP001596548"/>
    </source>
</evidence>
<dbReference type="Pfam" id="PF00027">
    <property type="entry name" value="cNMP_binding"/>
    <property type="match status" value="1"/>
</dbReference>
<dbReference type="InterPro" id="IPR050397">
    <property type="entry name" value="Env_Response_Regulators"/>
</dbReference>
<dbReference type="SMART" id="SM00419">
    <property type="entry name" value="HTH_CRP"/>
    <property type="match status" value="1"/>
</dbReference>
<dbReference type="InterPro" id="IPR036390">
    <property type="entry name" value="WH_DNA-bd_sf"/>
</dbReference>
<feature type="domain" description="HTH crp-type" evidence="5">
    <location>
        <begin position="154"/>
        <end position="226"/>
    </location>
</feature>
<organism evidence="6 7">
    <name type="scientific">Paractinoplanes rhizophilus</name>
    <dbReference type="NCBI Taxonomy" id="1416877"/>
    <lineage>
        <taxon>Bacteria</taxon>
        <taxon>Bacillati</taxon>
        <taxon>Actinomycetota</taxon>
        <taxon>Actinomycetes</taxon>
        <taxon>Micromonosporales</taxon>
        <taxon>Micromonosporaceae</taxon>
        <taxon>Paractinoplanes</taxon>
    </lineage>
</organism>
<keyword evidence="2" id="KW-0238">DNA-binding</keyword>
<comment type="caution">
    <text evidence="6">The sequence shown here is derived from an EMBL/GenBank/DDBJ whole genome shotgun (WGS) entry which is preliminary data.</text>
</comment>
<protein>
    <submittedName>
        <fullName evidence="6">Crp/Fnr family transcriptional regulator</fullName>
    </submittedName>
</protein>
<evidence type="ECO:0000256" key="2">
    <source>
        <dbReference type="ARBA" id="ARBA00023125"/>
    </source>
</evidence>
<dbReference type="SMART" id="SM00100">
    <property type="entry name" value="cNMP"/>
    <property type="match status" value="1"/>
</dbReference>
<dbReference type="InterPro" id="IPR014710">
    <property type="entry name" value="RmlC-like_jellyroll"/>
</dbReference>
<accession>A0ABW2HVM4</accession>
<proteinExistence type="predicted"/>
<reference evidence="7" key="1">
    <citation type="journal article" date="2019" name="Int. J. Syst. Evol. Microbiol.">
        <title>The Global Catalogue of Microorganisms (GCM) 10K type strain sequencing project: providing services to taxonomists for standard genome sequencing and annotation.</title>
        <authorList>
            <consortium name="The Broad Institute Genomics Platform"/>
            <consortium name="The Broad Institute Genome Sequencing Center for Infectious Disease"/>
            <person name="Wu L."/>
            <person name="Ma J."/>
        </authorList>
    </citation>
    <scope>NUCLEOTIDE SEQUENCE [LARGE SCALE GENOMIC DNA]</scope>
    <source>
        <strain evidence="7">XZYJT-10</strain>
    </source>
</reference>
<dbReference type="PROSITE" id="PS51063">
    <property type="entry name" value="HTH_CRP_2"/>
    <property type="match status" value="1"/>
</dbReference>
<dbReference type="PANTHER" id="PTHR24567:SF74">
    <property type="entry name" value="HTH-TYPE TRANSCRIPTIONAL REGULATOR ARCR"/>
    <property type="match status" value="1"/>
</dbReference>
<dbReference type="RefSeq" id="WP_378972628.1">
    <property type="nucleotide sequence ID" value="NZ_JBHTBJ010000021.1"/>
</dbReference>
<evidence type="ECO:0000259" key="4">
    <source>
        <dbReference type="PROSITE" id="PS50042"/>
    </source>
</evidence>
<feature type="domain" description="Cyclic nucleotide-binding" evidence="4">
    <location>
        <begin position="20"/>
        <end position="140"/>
    </location>
</feature>
<keyword evidence="7" id="KW-1185">Reference proteome</keyword>
<dbReference type="SUPFAM" id="SSF46785">
    <property type="entry name" value="Winged helix' DNA-binding domain"/>
    <property type="match status" value="1"/>
</dbReference>
<dbReference type="PRINTS" id="PR00034">
    <property type="entry name" value="HTHCRP"/>
</dbReference>
<dbReference type="SUPFAM" id="SSF51206">
    <property type="entry name" value="cAMP-binding domain-like"/>
    <property type="match status" value="1"/>
</dbReference>
<dbReference type="Pfam" id="PF13545">
    <property type="entry name" value="HTH_Crp_2"/>
    <property type="match status" value="1"/>
</dbReference>
<evidence type="ECO:0000256" key="3">
    <source>
        <dbReference type="ARBA" id="ARBA00023163"/>
    </source>
</evidence>
<dbReference type="InterPro" id="IPR018490">
    <property type="entry name" value="cNMP-bd_dom_sf"/>
</dbReference>
<dbReference type="InterPro" id="IPR036388">
    <property type="entry name" value="WH-like_DNA-bd_sf"/>
</dbReference>
<dbReference type="PROSITE" id="PS50042">
    <property type="entry name" value="CNMP_BINDING_3"/>
    <property type="match status" value="1"/>
</dbReference>
<dbReference type="InterPro" id="IPR012318">
    <property type="entry name" value="HTH_CRP"/>
</dbReference>
<name>A0ABW2HVM4_9ACTN</name>
<evidence type="ECO:0000313" key="6">
    <source>
        <dbReference type="EMBL" id="MFC7277269.1"/>
    </source>
</evidence>
<keyword evidence="3" id="KW-0804">Transcription</keyword>
<sequence length="235" mass="24864">MINATGGQEAAKSCVSLVPLFSGLTAGQQAEVAKLARPRQVGRGEYVFRAGEPAATLYVVHTGRVRISRLSAGGQERVLRILGPGEVVGESAFLTGRPPENDATAVENTRMCVFDHGRLADLVRAFPDIAVAMLRAVSARLASTERMLAAMTGADITGRVAAYLLDCEVARGDGGRVRVQLPAFKKDIASFLGTTPETLSRTLAGLAREKVIVLSGHAQVEILDMPRLELLSAGV</sequence>
<dbReference type="Gene3D" id="2.60.120.10">
    <property type="entry name" value="Jelly Rolls"/>
    <property type="match status" value="1"/>
</dbReference>